<proteinExistence type="predicted"/>
<sequence length="403" mass="44663">MALAVLGDFNTKVADCRTVVNAWIGLRLLKSHDAINRLVALMRETIEDGKMLQGRLLLSNEEFGIADAKSKKTESCLNLNFELVPVKPGERPQISSDFSLMEIHQLIGEFRRQAPTGLIAETKFVRILTPYILCRNSPRAEPVPAAFEPAAESTVAQVLVLEVAKTYRVPQASVNNANASQIDVVDWRRFMLAVLEDNCSQQADGSAKRSLTQLDLVALAKRFCLLDQARGRKADLNRSSETLLGIQLTRSQFQFARITWWNDMAASTQMQNLLFDIFREPELSELQGILLQQDSLLDSDSADPTSATSGVEGLLMAMATLACVPLPPCCLQLFSDNTAVDECEAPTGDLTIAYEVLSKPETTAQFPSKHAACHVKVTRHNSKDARGRDTIRWRERGRDVGMD</sequence>
<accession>A0A3P7LWI2</accession>
<dbReference type="PANTHER" id="PTHR14919">
    <property type="entry name" value="KPL2-RELATED"/>
    <property type="match status" value="1"/>
</dbReference>
<dbReference type="EMBL" id="UYRU01049414">
    <property type="protein sequence ID" value="VDN10551.1"/>
    <property type="molecule type" value="Genomic_DNA"/>
</dbReference>
<protein>
    <submittedName>
        <fullName evidence="1">Uncharacterized protein</fullName>
    </submittedName>
</protein>
<gene>
    <name evidence="1" type="ORF">DILT_LOCUS6382</name>
</gene>
<feature type="non-terminal residue" evidence="1">
    <location>
        <position position="403"/>
    </location>
</feature>
<dbReference type="OrthoDB" id="6267973at2759"/>
<evidence type="ECO:0000313" key="1">
    <source>
        <dbReference type="EMBL" id="VDN10551.1"/>
    </source>
</evidence>
<keyword evidence="2" id="KW-1185">Reference proteome</keyword>
<dbReference type="InterPro" id="IPR052634">
    <property type="entry name" value="Sperm_flagellar-bone_growth"/>
</dbReference>
<dbReference type="AlphaFoldDB" id="A0A3P7LWI2"/>
<dbReference type="PANTHER" id="PTHR14919:SF0">
    <property type="entry name" value="SPERM FLAGELLAR PROTEIN 2"/>
    <property type="match status" value="1"/>
</dbReference>
<organism evidence="1 2">
    <name type="scientific">Dibothriocephalus latus</name>
    <name type="common">Fish tapeworm</name>
    <name type="synonym">Diphyllobothrium latum</name>
    <dbReference type="NCBI Taxonomy" id="60516"/>
    <lineage>
        <taxon>Eukaryota</taxon>
        <taxon>Metazoa</taxon>
        <taxon>Spiralia</taxon>
        <taxon>Lophotrochozoa</taxon>
        <taxon>Platyhelminthes</taxon>
        <taxon>Cestoda</taxon>
        <taxon>Eucestoda</taxon>
        <taxon>Diphyllobothriidea</taxon>
        <taxon>Diphyllobothriidae</taxon>
        <taxon>Dibothriocephalus</taxon>
    </lineage>
</organism>
<evidence type="ECO:0000313" key="2">
    <source>
        <dbReference type="Proteomes" id="UP000281553"/>
    </source>
</evidence>
<dbReference type="Proteomes" id="UP000281553">
    <property type="component" value="Unassembled WGS sequence"/>
</dbReference>
<name>A0A3P7LWI2_DIBLA</name>
<reference evidence="1 2" key="1">
    <citation type="submission" date="2018-11" db="EMBL/GenBank/DDBJ databases">
        <authorList>
            <consortium name="Pathogen Informatics"/>
        </authorList>
    </citation>
    <scope>NUCLEOTIDE SEQUENCE [LARGE SCALE GENOMIC DNA]</scope>
</reference>